<dbReference type="SUPFAM" id="SSF52402">
    <property type="entry name" value="Adenine nucleotide alpha hydrolases-like"/>
    <property type="match status" value="1"/>
</dbReference>
<dbReference type="PANTHER" id="PTHR43196:SF2">
    <property type="entry name" value="PHOSPHOADENOSINE PHOSPHOSULFATE REDUCTASE"/>
    <property type="match status" value="1"/>
</dbReference>
<dbReference type="PANTHER" id="PTHR43196">
    <property type="entry name" value="SULFATE ADENYLYLTRANSFERASE SUBUNIT 2"/>
    <property type="match status" value="1"/>
</dbReference>
<keyword evidence="3" id="KW-1185">Reference proteome</keyword>
<dbReference type="PROSITE" id="PS00198">
    <property type="entry name" value="4FE4S_FER_1"/>
    <property type="match status" value="1"/>
</dbReference>
<dbReference type="Gene3D" id="3.30.70.20">
    <property type="match status" value="1"/>
</dbReference>
<dbReference type="CDD" id="cd23947">
    <property type="entry name" value="PAPS_reductase-like_YbdN"/>
    <property type="match status" value="1"/>
</dbReference>
<dbReference type="InterPro" id="IPR017896">
    <property type="entry name" value="4Fe4S_Fe-S-bd"/>
</dbReference>
<dbReference type="Gene3D" id="3.40.50.620">
    <property type="entry name" value="HUPs"/>
    <property type="match status" value="1"/>
</dbReference>
<dbReference type="Proteomes" id="UP001063698">
    <property type="component" value="Chromosome"/>
</dbReference>
<dbReference type="InterPro" id="IPR014729">
    <property type="entry name" value="Rossmann-like_a/b/a_fold"/>
</dbReference>
<dbReference type="Pfam" id="PF01507">
    <property type="entry name" value="PAPS_reduct"/>
    <property type="match status" value="1"/>
</dbReference>
<dbReference type="AlphaFoldDB" id="A0A977KC01"/>
<accession>A0A977KC01</accession>
<gene>
    <name evidence="2" type="ORF">IPA_09565</name>
</gene>
<dbReference type="GO" id="GO:0016491">
    <property type="term" value="F:oxidoreductase activity"/>
    <property type="evidence" value="ECO:0007669"/>
    <property type="project" value="UniProtKB-ARBA"/>
</dbReference>
<evidence type="ECO:0000313" key="2">
    <source>
        <dbReference type="EMBL" id="UXD22914.1"/>
    </source>
</evidence>
<feature type="domain" description="4Fe-4S ferredoxin-type" evidence="1">
    <location>
        <begin position="548"/>
        <end position="576"/>
    </location>
</feature>
<dbReference type="KEGG" id="ipc:IPA_09565"/>
<name>A0A977KC01_9CREN</name>
<protein>
    <recommendedName>
        <fullName evidence="1">4Fe-4S ferredoxin-type domain-containing protein</fullName>
    </recommendedName>
</protein>
<sequence>MSKRKRWFMRTDIVWDIEKNVPTFKSTCWDCNVVELPMTDPGDARLAFESDLDILREALNNEFGAPEYWKDVVGSGVVLVNKGAGLDDFRELFARGTIIGKLYWDLFEGKWRFRLSYASAKVLLEKGIMNTFEVDEHPKEGANLFSEGCEEGTQIVLVKNGEPVGIGYCRKNGRIRVVTSFPPEIVGKEPFPAKDKPTTWDDVVKHNEYRIRMMTSQAKRFLYNMINKVKKTVTVSFSGGKDSLVALHLTKQLVEPIVVFNNTGIEMPETVETVERVVKAWDLKLVTADAGDDFWHALRMIGPPARDLRWCCKVAKLVPMAKLVKERWPEGTLNVVGQRAFESIERAKSPRVWRNKWFPQVLNISPIQDWTQLDVWLYIYSNDLMEFVNPLYFKGFERVGCFMCPASLMAEFEFTKKVHPELWGRWERELERWRKLLGLPEEWSKYGLWRWLSYSTKKKTILRKLGIEYDWKREFEGRIHPSIVEKTIENERVELEFSSRIDLALKDQYSVLGKPSEDGIVSDEIKVSFGQRKVAIIGSNPIEGAIEVSALIQRWFKCLRCKSCEVWCPTGSIKVTTRPKIDSESCISCKLCLLECPMYDPFADRVVSAVILDDPNAWKRKTKMSRKELVKKLKESVVEEAQGLGGVGSEEL</sequence>
<evidence type="ECO:0000259" key="1">
    <source>
        <dbReference type="PROSITE" id="PS51379"/>
    </source>
</evidence>
<reference evidence="2" key="1">
    <citation type="submission" date="2013-11" db="EMBL/GenBank/DDBJ databases">
        <title>Comparative genomics of Ignicoccus.</title>
        <authorList>
            <person name="Podar M."/>
        </authorList>
    </citation>
    <scope>NUCLEOTIDE SEQUENCE</scope>
    <source>
        <strain evidence="2">DSM 13166</strain>
    </source>
</reference>
<organism evidence="2 3">
    <name type="scientific">Ignicoccus pacificus DSM 13166</name>
    <dbReference type="NCBI Taxonomy" id="940294"/>
    <lineage>
        <taxon>Archaea</taxon>
        <taxon>Thermoproteota</taxon>
        <taxon>Thermoprotei</taxon>
        <taxon>Desulfurococcales</taxon>
        <taxon>Desulfurococcaceae</taxon>
        <taxon>Ignicoccus</taxon>
    </lineage>
</organism>
<dbReference type="InterPro" id="IPR050128">
    <property type="entry name" value="Sulfate_adenylyltrnsfr_sub2"/>
</dbReference>
<proteinExistence type="predicted"/>
<dbReference type="InterPro" id="IPR002500">
    <property type="entry name" value="PAPS_reduct_dom"/>
</dbReference>
<dbReference type="InterPro" id="IPR017900">
    <property type="entry name" value="4Fe4S_Fe_S_CS"/>
</dbReference>
<feature type="domain" description="4Fe-4S ferredoxin-type" evidence="1">
    <location>
        <begin position="577"/>
        <end position="606"/>
    </location>
</feature>
<dbReference type="EMBL" id="CP006868">
    <property type="protein sequence ID" value="UXD22914.1"/>
    <property type="molecule type" value="Genomic_DNA"/>
</dbReference>
<evidence type="ECO:0000313" key="3">
    <source>
        <dbReference type="Proteomes" id="UP001063698"/>
    </source>
</evidence>
<dbReference type="SUPFAM" id="SSF54862">
    <property type="entry name" value="4Fe-4S ferredoxins"/>
    <property type="match status" value="1"/>
</dbReference>
<dbReference type="PROSITE" id="PS51379">
    <property type="entry name" value="4FE4S_FER_2"/>
    <property type="match status" value="2"/>
</dbReference>